<sequence>MDDKSLSEVYFWSCAHGYGQFVKLIIDSIFCKDPSILPPPLLATNGKEAKTSQATHNISNNCEGKSIENMDDEHFNLDLSADHYFTKLDEIKKRSMSLTSILQSDKEQQYSETIKPFTMLDTLKWSNLKGDLGCISKNDDMNALHIACLHGRIVI</sequence>
<gene>
    <name evidence="1" type="ORF">RFI_28057</name>
</gene>
<reference evidence="1 2" key="1">
    <citation type="journal article" date="2013" name="Curr. Biol.">
        <title>The Genome of the Foraminiferan Reticulomyxa filosa.</title>
        <authorList>
            <person name="Glockner G."/>
            <person name="Hulsmann N."/>
            <person name="Schleicher M."/>
            <person name="Noegel A.A."/>
            <person name="Eichinger L."/>
            <person name="Gallinger C."/>
            <person name="Pawlowski J."/>
            <person name="Sierra R."/>
            <person name="Euteneuer U."/>
            <person name="Pillet L."/>
            <person name="Moustafa A."/>
            <person name="Platzer M."/>
            <person name="Groth M."/>
            <person name="Szafranski K."/>
            <person name="Schliwa M."/>
        </authorList>
    </citation>
    <scope>NUCLEOTIDE SEQUENCE [LARGE SCALE GENOMIC DNA]</scope>
</reference>
<keyword evidence="2" id="KW-1185">Reference proteome</keyword>
<dbReference type="Proteomes" id="UP000023152">
    <property type="component" value="Unassembled WGS sequence"/>
</dbReference>
<evidence type="ECO:0000313" key="2">
    <source>
        <dbReference type="Proteomes" id="UP000023152"/>
    </source>
</evidence>
<proteinExistence type="predicted"/>
<dbReference type="AlphaFoldDB" id="X6M8I3"/>
<name>X6M8I3_RETFI</name>
<feature type="non-terminal residue" evidence="1">
    <location>
        <position position="155"/>
    </location>
</feature>
<evidence type="ECO:0000313" key="1">
    <source>
        <dbReference type="EMBL" id="ETO09330.1"/>
    </source>
</evidence>
<dbReference type="EMBL" id="ASPP01024138">
    <property type="protein sequence ID" value="ETO09330.1"/>
    <property type="molecule type" value="Genomic_DNA"/>
</dbReference>
<comment type="caution">
    <text evidence="1">The sequence shown here is derived from an EMBL/GenBank/DDBJ whole genome shotgun (WGS) entry which is preliminary data.</text>
</comment>
<accession>X6M8I3</accession>
<organism evidence="1 2">
    <name type="scientific">Reticulomyxa filosa</name>
    <dbReference type="NCBI Taxonomy" id="46433"/>
    <lineage>
        <taxon>Eukaryota</taxon>
        <taxon>Sar</taxon>
        <taxon>Rhizaria</taxon>
        <taxon>Retaria</taxon>
        <taxon>Foraminifera</taxon>
        <taxon>Monothalamids</taxon>
        <taxon>Reticulomyxidae</taxon>
        <taxon>Reticulomyxa</taxon>
    </lineage>
</organism>
<protein>
    <submittedName>
        <fullName evidence="1">Uncharacterized protein</fullName>
    </submittedName>
</protein>